<reference evidence="3" key="1">
    <citation type="submission" date="2020-11" db="EMBL/GenBank/DDBJ databases">
        <authorList>
            <consortium name="DOE Joint Genome Institute"/>
            <person name="Ahrendt S."/>
            <person name="Riley R."/>
            <person name="Andreopoulos W."/>
            <person name="Labutti K."/>
            <person name="Pangilinan J."/>
            <person name="Ruiz-Duenas F.J."/>
            <person name="Barrasa J.M."/>
            <person name="Sanchez-Garcia M."/>
            <person name="Camarero S."/>
            <person name="Miyauchi S."/>
            <person name="Serrano A."/>
            <person name="Linde D."/>
            <person name="Babiker R."/>
            <person name="Drula E."/>
            <person name="Ayuso-Fernandez I."/>
            <person name="Pacheco R."/>
            <person name="Padilla G."/>
            <person name="Ferreira P."/>
            <person name="Barriuso J."/>
            <person name="Kellner H."/>
            <person name="Castanera R."/>
            <person name="Alfaro M."/>
            <person name="Ramirez L."/>
            <person name="Pisabarro A.G."/>
            <person name="Kuo A."/>
            <person name="Tritt A."/>
            <person name="Lipzen A."/>
            <person name="He G."/>
            <person name="Yan M."/>
            <person name="Ng V."/>
            <person name="Cullen D."/>
            <person name="Martin F."/>
            <person name="Rosso M.-N."/>
            <person name="Henrissat B."/>
            <person name="Hibbett D."/>
            <person name="Martinez A.T."/>
            <person name="Grigoriev I.V."/>
        </authorList>
    </citation>
    <scope>NUCLEOTIDE SEQUENCE</scope>
    <source>
        <strain evidence="3">AH 40177</strain>
    </source>
</reference>
<feature type="transmembrane region" description="Helical" evidence="2">
    <location>
        <begin position="346"/>
        <end position="369"/>
    </location>
</feature>
<keyword evidence="2" id="KW-1133">Transmembrane helix</keyword>
<proteinExistence type="predicted"/>
<keyword evidence="4" id="KW-1185">Reference proteome</keyword>
<accession>A0A9P5PJJ3</accession>
<evidence type="ECO:0000313" key="4">
    <source>
        <dbReference type="Proteomes" id="UP000772434"/>
    </source>
</evidence>
<evidence type="ECO:0000313" key="3">
    <source>
        <dbReference type="EMBL" id="KAF9063170.1"/>
    </source>
</evidence>
<comment type="caution">
    <text evidence="3">The sequence shown here is derived from an EMBL/GenBank/DDBJ whole genome shotgun (WGS) entry which is preliminary data.</text>
</comment>
<protein>
    <submittedName>
        <fullName evidence="3">Uncharacterized protein</fullName>
    </submittedName>
</protein>
<evidence type="ECO:0000256" key="2">
    <source>
        <dbReference type="SAM" id="Phobius"/>
    </source>
</evidence>
<dbReference type="EMBL" id="JADNRY010000152">
    <property type="protein sequence ID" value="KAF9063170.1"/>
    <property type="molecule type" value="Genomic_DNA"/>
</dbReference>
<feature type="transmembrane region" description="Helical" evidence="2">
    <location>
        <begin position="299"/>
        <end position="325"/>
    </location>
</feature>
<sequence>MTDICSICCQATQSILQIFWSCASTLIACTWVSIHPNIPGPKDKWRNVLGEKILLMLVALIAPELIMFWAIRDWQAARTLARRFETKGWTKSHAFFALMGGFALYEGKNTTYNNNSELDDRSLLAHADFIGQMTESEIKDRSHSDGFSKLVAVTQTTWLVIQLLARVAQGLPTTELEIMTTAFVFMNVLFYFFWWNKPQGVGCPIRIQRTRKSLSASPDFNSAPIREGDGGDDPTPHLLSAHQTPKQRTFSSFTLSATRTVHEIWKSVCNCFLGAFEFWEFDVAHAFKSSSMIEKFVLVVWYSMVYPFMFFIWLWALSVGSGLGYDAEKIRSFEDHLGIEMKRRSVFISCGTTTTFGAIHCTAWGLAFSSAKEQLLWRISSLVVVGAPLATLICYCFEEYTSMTDSGLVYAADVFCTLLGSVSYPLARFTLIVLAFMALKNLPYGALETVQWTALIPHI</sequence>
<dbReference type="OrthoDB" id="9451547at2759"/>
<dbReference type="AlphaFoldDB" id="A0A9P5PJJ3"/>
<keyword evidence="2" id="KW-0812">Transmembrane</keyword>
<feature type="region of interest" description="Disordered" evidence="1">
    <location>
        <begin position="215"/>
        <end position="244"/>
    </location>
</feature>
<feature type="transmembrane region" description="Helical" evidence="2">
    <location>
        <begin position="176"/>
        <end position="194"/>
    </location>
</feature>
<feature type="transmembrane region" description="Helical" evidence="2">
    <location>
        <begin position="409"/>
        <end position="439"/>
    </location>
</feature>
<feature type="transmembrane region" description="Helical" evidence="2">
    <location>
        <begin position="53"/>
        <end position="71"/>
    </location>
</feature>
<dbReference type="PANTHER" id="PTHR35043">
    <property type="entry name" value="TRANSCRIPTION FACTOR DOMAIN-CONTAINING PROTEIN"/>
    <property type="match status" value="1"/>
</dbReference>
<organism evidence="3 4">
    <name type="scientific">Rhodocollybia butyracea</name>
    <dbReference type="NCBI Taxonomy" id="206335"/>
    <lineage>
        <taxon>Eukaryota</taxon>
        <taxon>Fungi</taxon>
        <taxon>Dikarya</taxon>
        <taxon>Basidiomycota</taxon>
        <taxon>Agaricomycotina</taxon>
        <taxon>Agaricomycetes</taxon>
        <taxon>Agaricomycetidae</taxon>
        <taxon>Agaricales</taxon>
        <taxon>Marasmiineae</taxon>
        <taxon>Omphalotaceae</taxon>
        <taxon>Rhodocollybia</taxon>
    </lineage>
</organism>
<evidence type="ECO:0000256" key="1">
    <source>
        <dbReference type="SAM" id="MobiDB-lite"/>
    </source>
</evidence>
<dbReference type="Proteomes" id="UP000772434">
    <property type="component" value="Unassembled WGS sequence"/>
</dbReference>
<keyword evidence="2" id="KW-0472">Membrane</keyword>
<gene>
    <name evidence="3" type="ORF">BDP27DRAFT_1232520</name>
</gene>
<name>A0A9P5PJJ3_9AGAR</name>
<feature type="transmembrane region" description="Helical" evidence="2">
    <location>
        <begin position="375"/>
        <end position="397"/>
    </location>
</feature>
<dbReference type="PANTHER" id="PTHR35043:SF7">
    <property type="entry name" value="TRANSCRIPTION FACTOR DOMAIN-CONTAINING PROTEIN"/>
    <property type="match status" value="1"/>
</dbReference>